<sequence length="273" mass="29990">MAGISSKAAGTLANKYKFGGKELQSNEFADNSGLELYDFSARNYDPQIGRWWSVDKKAHLRVWLSPYNFCQNNPILRNDPDGALDGIFDEQKDGSWKRREGVQNDGGEKNHTFIHRNGDVSFYNGETGKMVVTKAGSIERKMNEYRQTQIKLNKGLEKTGSVVSAIGDGVAAVGYLAAPFTEGATLSIAGIGEGISKGGSILEYSARIKREGLTNEIKTELAVDAVFELAPVPFEMVIKKTNLDESAKKILKAQVGKTNLLINYSVKESKKEK</sequence>
<gene>
    <name evidence="1" type="ORF">GD597_06400</name>
</gene>
<comment type="caution">
    <text evidence="1">The sequence shown here is derived from an EMBL/GenBank/DDBJ whole genome shotgun (WGS) entry which is preliminary data.</text>
</comment>
<dbReference type="PANTHER" id="PTHR32305">
    <property type="match status" value="1"/>
</dbReference>
<dbReference type="InterPro" id="IPR022385">
    <property type="entry name" value="Rhs_assc_core"/>
</dbReference>
<evidence type="ECO:0000313" key="2">
    <source>
        <dbReference type="Proteomes" id="UP000598971"/>
    </source>
</evidence>
<dbReference type="InterPro" id="IPR050708">
    <property type="entry name" value="T6SS_VgrG/RHS"/>
</dbReference>
<evidence type="ECO:0000313" key="1">
    <source>
        <dbReference type="EMBL" id="NNV55081.1"/>
    </source>
</evidence>
<dbReference type="Proteomes" id="UP000598971">
    <property type="component" value="Unassembled WGS sequence"/>
</dbReference>
<evidence type="ECO:0008006" key="3">
    <source>
        <dbReference type="Google" id="ProtNLM"/>
    </source>
</evidence>
<dbReference type="EMBL" id="WHPF01000004">
    <property type="protein sequence ID" value="NNV55081.1"/>
    <property type="molecule type" value="Genomic_DNA"/>
</dbReference>
<dbReference type="AlphaFoldDB" id="A0A8J8FFR9"/>
<proteinExistence type="predicted"/>
<name>A0A8J8FFR9_9BACT</name>
<accession>A0A8J8FFR9</accession>
<protein>
    <recommendedName>
        <fullName evidence="3">RHS repeat-associated core domain-containing protein</fullName>
    </recommendedName>
</protein>
<dbReference type="Gene3D" id="2.180.10.10">
    <property type="entry name" value="RHS repeat-associated core"/>
    <property type="match status" value="1"/>
</dbReference>
<reference evidence="1" key="1">
    <citation type="submission" date="2019-10" db="EMBL/GenBank/DDBJ databases">
        <title>Draft genome sequence of Panacibacter sp. KCS-6.</title>
        <authorList>
            <person name="Yim K.J."/>
        </authorList>
    </citation>
    <scope>NUCLEOTIDE SEQUENCE</scope>
    <source>
        <strain evidence="1">KCS-6</strain>
    </source>
</reference>
<dbReference type="NCBIfam" id="TIGR03696">
    <property type="entry name" value="Rhs_assc_core"/>
    <property type="match status" value="1"/>
</dbReference>
<keyword evidence="2" id="KW-1185">Reference proteome</keyword>
<organism evidence="1 2">
    <name type="scientific">Limnovirga soli</name>
    <dbReference type="NCBI Taxonomy" id="2656915"/>
    <lineage>
        <taxon>Bacteria</taxon>
        <taxon>Pseudomonadati</taxon>
        <taxon>Bacteroidota</taxon>
        <taxon>Chitinophagia</taxon>
        <taxon>Chitinophagales</taxon>
        <taxon>Chitinophagaceae</taxon>
        <taxon>Limnovirga</taxon>
    </lineage>
</organism>
<dbReference type="PANTHER" id="PTHR32305:SF15">
    <property type="entry name" value="PROTEIN RHSA-RELATED"/>
    <property type="match status" value="1"/>
</dbReference>